<keyword evidence="3" id="KW-1185">Reference proteome</keyword>
<protein>
    <submittedName>
        <fullName evidence="2">Uncharacterized protein</fullName>
    </submittedName>
</protein>
<feature type="compositionally biased region" description="Polar residues" evidence="1">
    <location>
        <begin position="298"/>
        <end position="307"/>
    </location>
</feature>
<name>A0A812Q431_SYMPI</name>
<evidence type="ECO:0000313" key="2">
    <source>
        <dbReference type="EMBL" id="CAE7383313.1"/>
    </source>
</evidence>
<evidence type="ECO:0000256" key="1">
    <source>
        <dbReference type="SAM" id="MobiDB-lite"/>
    </source>
</evidence>
<feature type="compositionally biased region" description="Gly residues" evidence="1">
    <location>
        <begin position="1"/>
        <end position="11"/>
    </location>
</feature>
<dbReference type="AlphaFoldDB" id="A0A812Q431"/>
<evidence type="ECO:0000313" key="3">
    <source>
        <dbReference type="Proteomes" id="UP000649617"/>
    </source>
</evidence>
<dbReference type="EMBL" id="CAJNIZ010016247">
    <property type="protein sequence ID" value="CAE7383313.1"/>
    <property type="molecule type" value="Genomic_DNA"/>
</dbReference>
<comment type="caution">
    <text evidence="2">The sequence shown here is derived from an EMBL/GenBank/DDBJ whole genome shotgun (WGS) entry which is preliminary data.</text>
</comment>
<accession>A0A812Q431</accession>
<gene>
    <name evidence="2" type="ORF">SPIL2461_LOCUS9357</name>
</gene>
<proteinExistence type="predicted"/>
<feature type="region of interest" description="Disordered" evidence="1">
    <location>
        <begin position="1"/>
        <end position="41"/>
    </location>
</feature>
<feature type="region of interest" description="Disordered" evidence="1">
    <location>
        <begin position="298"/>
        <end position="320"/>
    </location>
</feature>
<dbReference type="Proteomes" id="UP000649617">
    <property type="component" value="Unassembled WGS sequence"/>
</dbReference>
<dbReference type="InterPro" id="IPR027267">
    <property type="entry name" value="AH/BAR_dom_sf"/>
</dbReference>
<reference evidence="2" key="1">
    <citation type="submission" date="2021-02" db="EMBL/GenBank/DDBJ databases">
        <authorList>
            <person name="Dougan E. K."/>
            <person name="Rhodes N."/>
            <person name="Thang M."/>
            <person name="Chan C."/>
        </authorList>
    </citation>
    <scope>NUCLEOTIDE SEQUENCE</scope>
</reference>
<sequence length="320" mass="34681">MHGGGELGPGGTRLESSATLRPREEPRGVSPNSTEGRPRWDSKILDAEVHRVAQKLLTVSHTAQVAEAVVEVLTDAGSRLQRCSTACMLPKEGWSLTACLKMEDEGTATASQSFLDTCSNLGAVLIGLASALSQSMLLPLESFHRGAYADHRRKKTVLDDLCARELSCSNAVTECLQKRDRARVGLQSAMREQEKTEKKAAEKKKGFARLTRGDGEKDIAAAELKVQKAASTQTSSIEDLAKRTEEANEARLLRESAAKDVDALLSCIETTRARLLARCLNNCALAYSEAARSLRQSAADMQSQATNPLLREGPYPTNVQ</sequence>
<organism evidence="2 3">
    <name type="scientific">Symbiodinium pilosum</name>
    <name type="common">Dinoflagellate</name>
    <dbReference type="NCBI Taxonomy" id="2952"/>
    <lineage>
        <taxon>Eukaryota</taxon>
        <taxon>Sar</taxon>
        <taxon>Alveolata</taxon>
        <taxon>Dinophyceae</taxon>
        <taxon>Suessiales</taxon>
        <taxon>Symbiodiniaceae</taxon>
        <taxon>Symbiodinium</taxon>
    </lineage>
</organism>
<dbReference type="Gene3D" id="1.20.1270.60">
    <property type="entry name" value="Arfaptin homology (AH) domain/BAR domain"/>
    <property type="match status" value="1"/>
</dbReference>
<dbReference type="OrthoDB" id="446186at2759"/>